<evidence type="ECO:0000259" key="6">
    <source>
        <dbReference type="PROSITE" id="PS50850"/>
    </source>
</evidence>
<evidence type="ECO:0000256" key="5">
    <source>
        <dbReference type="SAM" id="Phobius"/>
    </source>
</evidence>
<keyword evidence="2 5" id="KW-0812">Transmembrane</keyword>
<protein>
    <submittedName>
        <fullName evidence="7">MFS transporter</fullName>
    </submittedName>
</protein>
<dbReference type="PANTHER" id="PTHR11662:SF399">
    <property type="entry name" value="FI19708P1-RELATED"/>
    <property type="match status" value="1"/>
</dbReference>
<dbReference type="InterPro" id="IPR020846">
    <property type="entry name" value="MFS_dom"/>
</dbReference>
<feature type="transmembrane region" description="Helical" evidence="5">
    <location>
        <begin position="78"/>
        <end position="100"/>
    </location>
</feature>
<sequence>REGLAITAGDWAFWLLCLTNFMVAALYFANMTWLPGFMVKERGYSIMKTGIYLSLPYLGAILGGLACGYLGDWLKKRSLVGIIFCVLACPAMIGALAAQSFLGTELLLIIALFFSMGAINSIIVLVYDLYPIESFGTAIGIVVGLGGGLSGLIAPLLIGLILDATGSFFWGFSILALGTLAAGGCFAVLLPQEIARKAQKAAADGEAVPTTARQTARH</sequence>
<dbReference type="SUPFAM" id="SSF103473">
    <property type="entry name" value="MFS general substrate transporter"/>
    <property type="match status" value="1"/>
</dbReference>
<dbReference type="Gene3D" id="1.20.1250.20">
    <property type="entry name" value="MFS general substrate transporter like domains"/>
    <property type="match status" value="1"/>
</dbReference>
<feature type="transmembrane region" description="Helical" evidence="5">
    <location>
        <begin position="139"/>
        <end position="162"/>
    </location>
</feature>
<dbReference type="AlphaFoldDB" id="A0A932CRH5"/>
<feature type="transmembrane region" description="Helical" evidence="5">
    <location>
        <begin position="106"/>
        <end position="127"/>
    </location>
</feature>
<feature type="domain" description="Major facilitator superfamily (MFS) profile" evidence="6">
    <location>
        <begin position="1"/>
        <end position="196"/>
    </location>
</feature>
<evidence type="ECO:0000256" key="3">
    <source>
        <dbReference type="ARBA" id="ARBA00022989"/>
    </source>
</evidence>
<dbReference type="GO" id="GO:0022857">
    <property type="term" value="F:transmembrane transporter activity"/>
    <property type="evidence" value="ECO:0007669"/>
    <property type="project" value="InterPro"/>
</dbReference>
<evidence type="ECO:0000256" key="4">
    <source>
        <dbReference type="ARBA" id="ARBA00023136"/>
    </source>
</evidence>
<feature type="transmembrane region" description="Helical" evidence="5">
    <location>
        <begin position="12"/>
        <end position="30"/>
    </location>
</feature>
<evidence type="ECO:0000256" key="1">
    <source>
        <dbReference type="ARBA" id="ARBA00004141"/>
    </source>
</evidence>
<dbReference type="PROSITE" id="PS50850">
    <property type="entry name" value="MFS"/>
    <property type="match status" value="1"/>
</dbReference>
<dbReference type="EMBL" id="JACPRF010000419">
    <property type="protein sequence ID" value="MBI2877939.1"/>
    <property type="molecule type" value="Genomic_DNA"/>
</dbReference>
<feature type="transmembrane region" description="Helical" evidence="5">
    <location>
        <begin position="168"/>
        <end position="190"/>
    </location>
</feature>
<comment type="subcellular location">
    <subcellularLocation>
        <location evidence="1">Membrane</location>
        <topology evidence="1">Multi-pass membrane protein</topology>
    </subcellularLocation>
</comment>
<feature type="non-terminal residue" evidence="7">
    <location>
        <position position="1"/>
    </location>
</feature>
<keyword evidence="3 5" id="KW-1133">Transmembrane helix</keyword>
<dbReference type="Pfam" id="PF07690">
    <property type="entry name" value="MFS_1"/>
    <property type="match status" value="1"/>
</dbReference>
<proteinExistence type="predicted"/>
<dbReference type="InterPro" id="IPR036259">
    <property type="entry name" value="MFS_trans_sf"/>
</dbReference>
<comment type="caution">
    <text evidence="7">The sequence shown here is derived from an EMBL/GenBank/DDBJ whole genome shotgun (WGS) entry which is preliminary data.</text>
</comment>
<dbReference type="InterPro" id="IPR050382">
    <property type="entry name" value="MFS_Na/Anion_cotransporter"/>
</dbReference>
<dbReference type="PANTHER" id="PTHR11662">
    <property type="entry name" value="SOLUTE CARRIER FAMILY 17"/>
    <property type="match status" value="1"/>
</dbReference>
<organism evidence="7 8">
    <name type="scientific">Tectimicrobiota bacterium</name>
    <dbReference type="NCBI Taxonomy" id="2528274"/>
    <lineage>
        <taxon>Bacteria</taxon>
        <taxon>Pseudomonadati</taxon>
        <taxon>Nitrospinota/Tectimicrobiota group</taxon>
        <taxon>Candidatus Tectimicrobiota</taxon>
    </lineage>
</organism>
<gene>
    <name evidence="7" type="ORF">HYY20_13770</name>
</gene>
<feature type="transmembrane region" description="Helical" evidence="5">
    <location>
        <begin position="50"/>
        <end position="71"/>
    </location>
</feature>
<accession>A0A932CRH5</accession>
<reference evidence="7" key="1">
    <citation type="submission" date="2020-07" db="EMBL/GenBank/DDBJ databases">
        <title>Huge and variable diversity of episymbiotic CPR bacteria and DPANN archaea in groundwater ecosystems.</title>
        <authorList>
            <person name="He C.Y."/>
            <person name="Keren R."/>
            <person name="Whittaker M."/>
            <person name="Farag I.F."/>
            <person name="Doudna J."/>
            <person name="Cate J.H.D."/>
            <person name="Banfield J.F."/>
        </authorList>
    </citation>
    <scope>NUCLEOTIDE SEQUENCE</scope>
    <source>
        <strain evidence="7">NC_groundwater_672_Ag_B-0.1um_62_36</strain>
    </source>
</reference>
<keyword evidence="4 5" id="KW-0472">Membrane</keyword>
<dbReference type="InterPro" id="IPR011701">
    <property type="entry name" value="MFS"/>
</dbReference>
<dbReference type="GO" id="GO:0016020">
    <property type="term" value="C:membrane"/>
    <property type="evidence" value="ECO:0007669"/>
    <property type="project" value="UniProtKB-SubCell"/>
</dbReference>
<evidence type="ECO:0000313" key="8">
    <source>
        <dbReference type="Proteomes" id="UP000769766"/>
    </source>
</evidence>
<dbReference type="Proteomes" id="UP000769766">
    <property type="component" value="Unassembled WGS sequence"/>
</dbReference>
<name>A0A932CRH5_UNCTE</name>
<evidence type="ECO:0000313" key="7">
    <source>
        <dbReference type="EMBL" id="MBI2877939.1"/>
    </source>
</evidence>
<evidence type="ECO:0000256" key="2">
    <source>
        <dbReference type="ARBA" id="ARBA00022692"/>
    </source>
</evidence>